<feature type="transmembrane region" description="Helical" evidence="1">
    <location>
        <begin position="120"/>
        <end position="140"/>
    </location>
</feature>
<feature type="transmembrane region" description="Helical" evidence="1">
    <location>
        <begin position="169"/>
        <end position="188"/>
    </location>
</feature>
<reference evidence="2 3" key="1">
    <citation type="submission" date="2019-12" db="EMBL/GenBank/DDBJ databases">
        <title>Isolation and characterization of three novel carbon monoxide-oxidizing members of Halobacteria from salione crusts and soils.</title>
        <authorList>
            <person name="Myers M.R."/>
            <person name="King G.M."/>
        </authorList>
    </citation>
    <scope>NUCLEOTIDE SEQUENCE [LARGE SCALE GENOMIC DNA]</scope>
    <source>
        <strain evidence="2 3">PCN9</strain>
    </source>
</reference>
<accession>A0A6B0SL57</accession>
<gene>
    <name evidence="2" type="ORF">GRX66_15730</name>
</gene>
<keyword evidence="1" id="KW-0472">Membrane</keyword>
<dbReference type="InterPro" id="IPR014509">
    <property type="entry name" value="YjdF-like"/>
</dbReference>
<feature type="transmembrane region" description="Helical" evidence="1">
    <location>
        <begin position="200"/>
        <end position="221"/>
    </location>
</feature>
<evidence type="ECO:0000313" key="3">
    <source>
        <dbReference type="Proteomes" id="UP000471521"/>
    </source>
</evidence>
<sequence length="228" mass="23569">MNAVVAGLLFALVAATLLVLAVAARRGNGAAMVNAAASLVVAVVAIVVASGFQFDGGQFVAPELAVWAAVAGFLHSVGMLGPYDSVWWWDHLTHTVSGTLLTALLYAAIVVTVDGAWSDATIAAATVALSLLAGVFWELIELAARAVGERFGIEPVLVHYGWRDTAYDLLFDLLGAVAVVALDVRAFVPIAAEAPGLTRQVLVWTTGAVVVGTVLLGAPLVRRVGEPS</sequence>
<proteinExistence type="predicted"/>
<name>A0A6B0SL57_9EURY</name>
<feature type="transmembrane region" description="Helical" evidence="1">
    <location>
        <begin position="95"/>
        <end position="113"/>
    </location>
</feature>
<evidence type="ECO:0000313" key="2">
    <source>
        <dbReference type="EMBL" id="MXR21977.1"/>
    </source>
</evidence>
<dbReference type="OrthoDB" id="313603at2157"/>
<protein>
    <submittedName>
        <fullName evidence="2">Uncharacterized protein</fullName>
    </submittedName>
</protein>
<feature type="transmembrane region" description="Helical" evidence="1">
    <location>
        <begin position="33"/>
        <end position="52"/>
    </location>
</feature>
<evidence type="ECO:0000256" key="1">
    <source>
        <dbReference type="SAM" id="Phobius"/>
    </source>
</evidence>
<dbReference type="Pfam" id="PF09997">
    <property type="entry name" value="DUF2238"/>
    <property type="match status" value="1"/>
</dbReference>
<keyword evidence="1" id="KW-0812">Transmembrane</keyword>
<organism evidence="2 3">
    <name type="scientific">Halobacterium bonnevillei</name>
    <dbReference type="NCBI Taxonomy" id="2692200"/>
    <lineage>
        <taxon>Archaea</taxon>
        <taxon>Methanobacteriati</taxon>
        <taxon>Methanobacteriota</taxon>
        <taxon>Stenosarchaea group</taxon>
        <taxon>Halobacteria</taxon>
        <taxon>Halobacteriales</taxon>
        <taxon>Halobacteriaceae</taxon>
        <taxon>Halobacterium</taxon>
    </lineage>
</organism>
<comment type="caution">
    <text evidence="2">The sequence shown here is derived from an EMBL/GenBank/DDBJ whole genome shotgun (WGS) entry which is preliminary data.</text>
</comment>
<dbReference type="EMBL" id="WUUU01000180">
    <property type="protein sequence ID" value="MXR21977.1"/>
    <property type="molecule type" value="Genomic_DNA"/>
</dbReference>
<dbReference type="Proteomes" id="UP000471521">
    <property type="component" value="Unassembled WGS sequence"/>
</dbReference>
<dbReference type="RefSeq" id="WP_159527384.1">
    <property type="nucleotide sequence ID" value="NZ_WUUU01000180.1"/>
</dbReference>
<keyword evidence="3" id="KW-1185">Reference proteome</keyword>
<dbReference type="AlphaFoldDB" id="A0A6B0SL57"/>
<keyword evidence="1" id="KW-1133">Transmembrane helix</keyword>
<feature type="transmembrane region" description="Helical" evidence="1">
    <location>
        <begin position="64"/>
        <end position="83"/>
    </location>
</feature>